<dbReference type="PANTHER" id="PTHR30212">
    <property type="entry name" value="PROTEIN YIIM"/>
    <property type="match status" value="1"/>
</dbReference>
<accession>A0ABP9FFL8</accession>
<dbReference type="PROSITE" id="PS51340">
    <property type="entry name" value="MOSC"/>
    <property type="match status" value="1"/>
</dbReference>
<dbReference type="InterPro" id="IPR052353">
    <property type="entry name" value="Benzoxazolinone_Detox_Enz"/>
</dbReference>
<dbReference type="PANTHER" id="PTHR30212:SF2">
    <property type="entry name" value="PROTEIN YIIM"/>
    <property type="match status" value="1"/>
</dbReference>
<dbReference type="InterPro" id="IPR005302">
    <property type="entry name" value="MoCF_Sase_C"/>
</dbReference>
<protein>
    <submittedName>
        <fullName evidence="2">MOSC domain-containing protein</fullName>
    </submittedName>
</protein>
<dbReference type="InterPro" id="IPR011037">
    <property type="entry name" value="Pyrv_Knase-like_insert_dom_sf"/>
</dbReference>
<evidence type="ECO:0000259" key="1">
    <source>
        <dbReference type="PROSITE" id="PS51340"/>
    </source>
</evidence>
<dbReference type="SUPFAM" id="SSF50800">
    <property type="entry name" value="PK beta-barrel domain-like"/>
    <property type="match status" value="1"/>
</dbReference>
<dbReference type="Proteomes" id="UP001500433">
    <property type="component" value="Unassembled WGS sequence"/>
</dbReference>
<dbReference type="Pfam" id="PF03473">
    <property type="entry name" value="MOSC"/>
    <property type="match status" value="1"/>
</dbReference>
<feature type="domain" description="MOSC" evidence="1">
    <location>
        <begin position="28"/>
        <end position="163"/>
    </location>
</feature>
<dbReference type="Gene3D" id="2.40.33.20">
    <property type="entry name" value="PK beta-barrel domain-like"/>
    <property type="match status" value="1"/>
</dbReference>
<comment type="caution">
    <text evidence="2">The sequence shown here is derived from an EMBL/GenBank/DDBJ whole genome shotgun (WGS) entry which is preliminary data.</text>
</comment>
<evidence type="ECO:0000313" key="2">
    <source>
        <dbReference type="EMBL" id="GAA4900142.1"/>
    </source>
</evidence>
<reference evidence="3" key="1">
    <citation type="journal article" date="2019" name="Int. J. Syst. Evol. Microbiol.">
        <title>The Global Catalogue of Microorganisms (GCM) 10K type strain sequencing project: providing services to taxonomists for standard genome sequencing and annotation.</title>
        <authorList>
            <consortium name="The Broad Institute Genomics Platform"/>
            <consortium name="The Broad Institute Genome Sequencing Center for Infectious Disease"/>
            <person name="Wu L."/>
            <person name="Ma J."/>
        </authorList>
    </citation>
    <scope>NUCLEOTIDE SEQUENCE [LARGE SCALE GENOMIC DNA]</scope>
    <source>
        <strain evidence="3">JCM 18274</strain>
    </source>
</reference>
<proteinExistence type="predicted"/>
<dbReference type="EMBL" id="BAABJH010000007">
    <property type="protein sequence ID" value="GAA4900142.1"/>
    <property type="molecule type" value="Genomic_DNA"/>
</dbReference>
<keyword evidence="3" id="KW-1185">Reference proteome</keyword>
<sequence>MKIISTNIAKPTTITWNDQEITTGIYKKPTSSPIYLGTESVKGDEVSNRSIHGGKFKACYLFSEVHYQYWKYLYPNLDWNWGMFGENLTVSDLDETQIYIGDIYRIGETLVQVTQPREPCVKFGVKFGSQRVLKEFIDHGFSGTYVRVLEEGFVKTGDTIKLIEHKENSLTTAQFFNLLFAKNKNRELIEKAIMNDALPQRKRDKLKQYIKQV</sequence>
<dbReference type="RefSeq" id="WP_345274696.1">
    <property type="nucleotide sequence ID" value="NZ_BAABJH010000007.1"/>
</dbReference>
<evidence type="ECO:0000313" key="3">
    <source>
        <dbReference type="Proteomes" id="UP001500433"/>
    </source>
</evidence>
<organism evidence="2 3">
    <name type="scientific">Flaviramulus aquimarinus</name>
    <dbReference type="NCBI Taxonomy" id="1170456"/>
    <lineage>
        <taxon>Bacteria</taxon>
        <taxon>Pseudomonadati</taxon>
        <taxon>Bacteroidota</taxon>
        <taxon>Flavobacteriia</taxon>
        <taxon>Flavobacteriales</taxon>
        <taxon>Flavobacteriaceae</taxon>
        <taxon>Flaviramulus</taxon>
    </lineage>
</organism>
<name>A0ABP9FFL8_9FLAO</name>
<gene>
    <name evidence="2" type="ORF">GCM10023311_27030</name>
</gene>